<dbReference type="PANTHER" id="PTHR44080">
    <property type="entry name" value="E3 UBIQUITIN-PROTEIN LIGASE COP1"/>
    <property type="match status" value="1"/>
</dbReference>
<evidence type="ECO:0000313" key="7">
    <source>
        <dbReference type="WBParaSite" id="NBR_0000578201-mRNA-1"/>
    </source>
</evidence>
<feature type="repeat" description="WD" evidence="3">
    <location>
        <begin position="341"/>
        <end position="381"/>
    </location>
</feature>
<dbReference type="Gene3D" id="2.130.10.10">
    <property type="entry name" value="YVTN repeat-like/Quinoprotein amine dehydrogenase"/>
    <property type="match status" value="1"/>
</dbReference>
<dbReference type="PROSITE" id="PS50294">
    <property type="entry name" value="WD_REPEATS_REGION"/>
    <property type="match status" value="1"/>
</dbReference>
<evidence type="ECO:0000313" key="5">
    <source>
        <dbReference type="EMBL" id="VDL69372.1"/>
    </source>
</evidence>
<reference evidence="5 6" key="2">
    <citation type="submission" date="2018-11" db="EMBL/GenBank/DDBJ databases">
        <authorList>
            <consortium name="Pathogen Informatics"/>
        </authorList>
    </citation>
    <scope>NUCLEOTIDE SEQUENCE [LARGE SCALE GENOMIC DNA]</scope>
</reference>
<protein>
    <submittedName>
        <fullName evidence="7">E3 ubiquitin-protein ligase RFWD2 (inferred by orthology to a human protein)</fullName>
    </submittedName>
</protein>
<dbReference type="PROSITE" id="PS00678">
    <property type="entry name" value="WD_REPEATS_1"/>
    <property type="match status" value="1"/>
</dbReference>
<dbReference type="SMART" id="SM00320">
    <property type="entry name" value="WD40"/>
    <property type="match status" value="4"/>
</dbReference>
<organism evidence="7">
    <name type="scientific">Nippostrongylus brasiliensis</name>
    <name type="common">Rat hookworm</name>
    <dbReference type="NCBI Taxonomy" id="27835"/>
    <lineage>
        <taxon>Eukaryota</taxon>
        <taxon>Metazoa</taxon>
        <taxon>Ecdysozoa</taxon>
        <taxon>Nematoda</taxon>
        <taxon>Chromadorea</taxon>
        <taxon>Rhabditida</taxon>
        <taxon>Rhabditina</taxon>
        <taxon>Rhabditomorpha</taxon>
        <taxon>Strongyloidea</taxon>
        <taxon>Heligmosomidae</taxon>
        <taxon>Nippostrongylus</taxon>
    </lineage>
</organism>
<keyword evidence="1 3" id="KW-0853">WD repeat</keyword>
<evidence type="ECO:0000256" key="4">
    <source>
        <dbReference type="SAM" id="MobiDB-lite"/>
    </source>
</evidence>
<evidence type="ECO:0000313" key="6">
    <source>
        <dbReference type="Proteomes" id="UP000271162"/>
    </source>
</evidence>
<evidence type="ECO:0000256" key="1">
    <source>
        <dbReference type="ARBA" id="ARBA00022574"/>
    </source>
</evidence>
<dbReference type="STRING" id="27835.A0A0N4XT80"/>
<dbReference type="InterPro" id="IPR042755">
    <property type="entry name" value="COP1"/>
</dbReference>
<keyword evidence="2" id="KW-0677">Repeat</keyword>
<dbReference type="InterPro" id="IPR015943">
    <property type="entry name" value="WD40/YVTN_repeat-like_dom_sf"/>
</dbReference>
<dbReference type="Pfam" id="PF00400">
    <property type="entry name" value="WD40"/>
    <property type="match status" value="2"/>
</dbReference>
<dbReference type="AlphaFoldDB" id="A0A0N4XT80"/>
<evidence type="ECO:0000256" key="3">
    <source>
        <dbReference type="PROSITE-ProRule" id="PRU00221"/>
    </source>
</evidence>
<dbReference type="SUPFAM" id="SSF50978">
    <property type="entry name" value="WD40 repeat-like"/>
    <property type="match status" value="1"/>
</dbReference>
<dbReference type="InterPro" id="IPR036322">
    <property type="entry name" value="WD40_repeat_dom_sf"/>
</dbReference>
<dbReference type="InterPro" id="IPR019775">
    <property type="entry name" value="WD40_repeat_CS"/>
</dbReference>
<sequence length="478" mass="53495">MMYKKMISKEDMVFAVVIAIPLWKPAEAVREKRPRVHSVYTRNDAAGPFVDKGTTEKRVTKVGDDIRAVSDFFGFQPAQFCKLKMADLPVRDIMCATDSDGDEADTNTLTLPPSDLDEPKLKRVRCNDSTSSTSGAERKSVKKRSRRIPSFYVCPTASAAPEQVEGTDASSAPADNSKTYASTLKIKERISKNMYALVEAYSDIQEKDEDSEKSELKSVCEYESRLCDFGKVVEETTKYGDTEHLASLKYDISSAAYQSTVSSLEFSPADNTLFSVADISRTIQVKIWNLNMSNSVMTIRPYFVVCTVNFGFSKHEIAVGSADRSVYQYDLRQPLRPVKVFSGHRQAVSYVRYLNRDEIVSASTDNNLRLWNVRSGECTRVFGGHRNTKNFVGLSSSEDHILTGSEDNRAYVYYKVAARPVLCYDVDSSRCVTTNNEFYPTGFENESEVFVSAVAWRPESSEILVGNSIGRVDVLKVC</sequence>
<dbReference type="WBParaSite" id="NBR_0000578201-mRNA-1">
    <property type="protein sequence ID" value="NBR_0000578201-mRNA-1"/>
    <property type="gene ID" value="NBR_0000578201"/>
</dbReference>
<dbReference type="EMBL" id="UYSL01019759">
    <property type="protein sequence ID" value="VDL69372.1"/>
    <property type="molecule type" value="Genomic_DNA"/>
</dbReference>
<keyword evidence="6" id="KW-1185">Reference proteome</keyword>
<gene>
    <name evidence="5" type="ORF">NBR_LOCUS5783</name>
</gene>
<reference evidence="7" key="1">
    <citation type="submission" date="2017-02" db="UniProtKB">
        <authorList>
            <consortium name="WormBaseParasite"/>
        </authorList>
    </citation>
    <scope>IDENTIFICATION</scope>
</reference>
<proteinExistence type="predicted"/>
<feature type="region of interest" description="Disordered" evidence="4">
    <location>
        <begin position="99"/>
        <end position="143"/>
    </location>
</feature>
<evidence type="ECO:0000256" key="2">
    <source>
        <dbReference type="ARBA" id="ARBA00022737"/>
    </source>
</evidence>
<dbReference type="GO" id="GO:0061630">
    <property type="term" value="F:ubiquitin protein ligase activity"/>
    <property type="evidence" value="ECO:0007669"/>
    <property type="project" value="InterPro"/>
</dbReference>
<dbReference type="Proteomes" id="UP000271162">
    <property type="component" value="Unassembled WGS sequence"/>
</dbReference>
<dbReference type="PROSITE" id="PS50082">
    <property type="entry name" value="WD_REPEATS_2"/>
    <property type="match status" value="1"/>
</dbReference>
<accession>A0A0N4XT80</accession>
<name>A0A0N4XT80_NIPBR</name>
<dbReference type="InterPro" id="IPR001680">
    <property type="entry name" value="WD40_rpt"/>
</dbReference>